<dbReference type="GO" id="GO:0008299">
    <property type="term" value="P:isoprenoid biosynthetic process"/>
    <property type="evidence" value="ECO:0007669"/>
    <property type="project" value="InterPro"/>
</dbReference>
<dbReference type="CDD" id="cd00685">
    <property type="entry name" value="Trans_IPPS_HT"/>
    <property type="match status" value="1"/>
</dbReference>
<dbReference type="GO" id="GO:0046872">
    <property type="term" value="F:metal ion binding"/>
    <property type="evidence" value="ECO:0007669"/>
    <property type="project" value="UniProtKB-KW"/>
</dbReference>
<dbReference type="GO" id="GO:0004659">
    <property type="term" value="F:prenyltransferase activity"/>
    <property type="evidence" value="ECO:0007669"/>
    <property type="project" value="InterPro"/>
</dbReference>
<dbReference type="PROSITE" id="PS00444">
    <property type="entry name" value="POLYPRENYL_SYNTHASE_2"/>
    <property type="match status" value="1"/>
</dbReference>
<dbReference type="InterPro" id="IPR000092">
    <property type="entry name" value="Polyprenyl_synt"/>
</dbReference>
<dbReference type="OrthoDB" id="9805316at2"/>
<keyword evidence="5" id="KW-0460">Magnesium</keyword>
<comment type="similarity">
    <text evidence="2 6">Belongs to the FPP/GGPP synthase family.</text>
</comment>
<comment type="cofactor">
    <cofactor evidence="1">
        <name>Mg(2+)</name>
        <dbReference type="ChEBI" id="CHEBI:18420"/>
    </cofactor>
</comment>
<gene>
    <name evidence="7" type="ordered locus">Oweho_2019</name>
</gene>
<dbReference type="STRING" id="926562.Oweho_2019"/>
<dbReference type="RefSeq" id="WP_014202348.1">
    <property type="nucleotide sequence ID" value="NC_016599.1"/>
</dbReference>
<protein>
    <submittedName>
        <fullName evidence="7">Geranylgeranyl pyrophosphate synthase</fullName>
    </submittedName>
</protein>
<keyword evidence="8" id="KW-1185">Reference proteome</keyword>
<evidence type="ECO:0000256" key="2">
    <source>
        <dbReference type="ARBA" id="ARBA00006706"/>
    </source>
</evidence>
<sequence>MEKINGYTALIERTLARQDFNDKPIELYEPISYILSLGGKRLRPALTLAACELFGGDPQEALVPALGIEIFHNFSLIHDDIMDKAPLRRGKKTVHEKWNSDVAILSGDAMLVKAYQYIVSVKPEILPSVIKVFNQTALEVCEGQQYDLNFETQDDVLEDDYIEMIRLKTSVLLGCALEIGALIAGASVKQADAIYSFGESIGIAFQIQDDILDAFGDPEKFGKATGGDILNNKNTILRINATHNSSPEQLASLEANYASDAEKVETVKGIFKDTGALVYAQSRMNEFYDEAIKHLKDANGSTEIETELATFAQWLIKRDL</sequence>
<dbReference type="Pfam" id="PF00348">
    <property type="entry name" value="polyprenyl_synt"/>
    <property type="match status" value="1"/>
</dbReference>
<dbReference type="PROSITE" id="PS00723">
    <property type="entry name" value="POLYPRENYL_SYNTHASE_1"/>
    <property type="match status" value="1"/>
</dbReference>
<evidence type="ECO:0000256" key="4">
    <source>
        <dbReference type="ARBA" id="ARBA00022723"/>
    </source>
</evidence>
<dbReference type="eggNOG" id="COG0142">
    <property type="taxonomic scope" value="Bacteria"/>
</dbReference>
<evidence type="ECO:0000256" key="3">
    <source>
        <dbReference type="ARBA" id="ARBA00022679"/>
    </source>
</evidence>
<dbReference type="Gene3D" id="1.10.600.10">
    <property type="entry name" value="Farnesyl Diphosphate Synthase"/>
    <property type="match status" value="1"/>
</dbReference>
<dbReference type="InterPro" id="IPR008949">
    <property type="entry name" value="Isoprenoid_synthase_dom_sf"/>
</dbReference>
<proteinExistence type="inferred from homology"/>
<dbReference type="AlphaFoldDB" id="G8R302"/>
<dbReference type="SFLD" id="SFLDS00005">
    <property type="entry name" value="Isoprenoid_Synthase_Type_I"/>
    <property type="match status" value="1"/>
</dbReference>
<evidence type="ECO:0000256" key="5">
    <source>
        <dbReference type="ARBA" id="ARBA00022842"/>
    </source>
</evidence>
<evidence type="ECO:0000256" key="1">
    <source>
        <dbReference type="ARBA" id="ARBA00001946"/>
    </source>
</evidence>
<name>G8R302_OWEHD</name>
<dbReference type="SFLD" id="SFLDG01017">
    <property type="entry name" value="Polyprenyl_Transferase_Like"/>
    <property type="match status" value="1"/>
</dbReference>
<evidence type="ECO:0000313" key="8">
    <source>
        <dbReference type="Proteomes" id="UP000005631"/>
    </source>
</evidence>
<dbReference type="PANTHER" id="PTHR12001">
    <property type="entry name" value="GERANYLGERANYL PYROPHOSPHATE SYNTHASE"/>
    <property type="match status" value="1"/>
</dbReference>
<keyword evidence="4" id="KW-0479">Metal-binding</keyword>
<reference evidence="7 8" key="1">
    <citation type="journal article" date="2012" name="Stand. Genomic Sci.">
        <title>Genome sequence of the orange-pigmented seawater bacterium Owenweeksia hongkongensis type strain (UST20020801(T)).</title>
        <authorList>
            <person name="Riedel T."/>
            <person name="Held B."/>
            <person name="Nolan M."/>
            <person name="Lucas S."/>
            <person name="Lapidus A."/>
            <person name="Tice H."/>
            <person name="Del Rio T.G."/>
            <person name="Cheng J.F."/>
            <person name="Han C."/>
            <person name="Tapia R."/>
            <person name="Goodwin L.A."/>
            <person name="Pitluck S."/>
            <person name="Liolios K."/>
            <person name="Mavromatis K."/>
            <person name="Pagani I."/>
            <person name="Ivanova N."/>
            <person name="Mikhailova N."/>
            <person name="Pati A."/>
            <person name="Chen A."/>
            <person name="Palaniappan K."/>
            <person name="Rohde M."/>
            <person name="Tindall B.J."/>
            <person name="Detter J.C."/>
            <person name="Goker M."/>
            <person name="Woyke T."/>
            <person name="Bristow J."/>
            <person name="Eisen J.A."/>
            <person name="Markowitz V."/>
            <person name="Hugenholtz P."/>
            <person name="Klenk H.P."/>
            <person name="Kyrpides N.C."/>
        </authorList>
    </citation>
    <scope>NUCLEOTIDE SEQUENCE</scope>
    <source>
        <strain evidence="8">DSM 17368 / JCM 12287 / NRRL B-23963</strain>
    </source>
</reference>
<keyword evidence="3 6" id="KW-0808">Transferase</keyword>
<dbReference type="EMBL" id="CP003156">
    <property type="protein sequence ID" value="AEV32996.1"/>
    <property type="molecule type" value="Genomic_DNA"/>
</dbReference>
<organism evidence="7 8">
    <name type="scientific">Owenweeksia hongkongensis (strain DSM 17368 / CIP 108786 / JCM 12287 / NRRL B-23963 / UST20020801)</name>
    <dbReference type="NCBI Taxonomy" id="926562"/>
    <lineage>
        <taxon>Bacteria</taxon>
        <taxon>Pseudomonadati</taxon>
        <taxon>Bacteroidota</taxon>
        <taxon>Flavobacteriia</taxon>
        <taxon>Flavobacteriales</taxon>
        <taxon>Owenweeksiaceae</taxon>
        <taxon>Owenweeksia</taxon>
    </lineage>
</organism>
<dbReference type="HOGENOM" id="CLU_014015_2_1_10"/>
<dbReference type="InterPro" id="IPR033749">
    <property type="entry name" value="Polyprenyl_synt_CS"/>
</dbReference>
<dbReference type="KEGG" id="oho:Oweho_2019"/>
<dbReference type="PANTHER" id="PTHR12001:SF85">
    <property type="entry name" value="SHORT CHAIN ISOPRENYL DIPHOSPHATE SYNTHASE"/>
    <property type="match status" value="1"/>
</dbReference>
<dbReference type="PATRIC" id="fig|926562.3.peg.2029"/>
<accession>G8R302</accession>
<evidence type="ECO:0000313" key="7">
    <source>
        <dbReference type="EMBL" id="AEV32996.1"/>
    </source>
</evidence>
<evidence type="ECO:0000256" key="6">
    <source>
        <dbReference type="RuleBase" id="RU004466"/>
    </source>
</evidence>
<dbReference type="SUPFAM" id="SSF48576">
    <property type="entry name" value="Terpenoid synthases"/>
    <property type="match status" value="1"/>
</dbReference>
<dbReference type="Proteomes" id="UP000005631">
    <property type="component" value="Chromosome"/>
</dbReference>